<organism evidence="2 3">
    <name type="scientific">Thermosipho melanesiensis (strain DSM 12029 / CIP 104789 / BI429)</name>
    <dbReference type="NCBI Taxonomy" id="391009"/>
    <lineage>
        <taxon>Bacteria</taxon>
        <taxon>Thermotogati</taxon>
        <taxon>Thermotogota</taxon>
        <taxon>Thermotogae</taxon>
        <taxon>Thermotogales</taxon>
        <taxon>Fervidobacteriaceae</taxon>
        <taxon>Thermosipho</taxon>
    </lineage>
</organism>
<feature type="chain" id="PRO_5002699432" evidence="1">
    <location>
        <begin position="19"/>
        <end position="43"/>
    </location>
</feature>
<protein>
    <submittedName>
        <fullName evidence="2">Uncharacterized protein</fullName>
    </submittedName>
</protein>
<dbReference type="AlphaFoldDB" id="A6LMF2"/>
<proteinExistence type="predicted"/>
<reference evidence="2 3" key="2">
    <citation type="journal article" date="2009" name="Proc. Natl. Acad. Sci. U.S.A.">
        <title>On the chimeric nature, thermophilic origin, and phylogenetic placement of the Thermotogales.</title>
        <authorList>
            <person name="Zhaxybayeva O."/>
            <person name="Swithers K.S."/>
            <person name="Lapierre P."/>
            <person name="Fournier G.P."/>
            <person name="Bickhart D.M."/>
            <person name="DeBoy R.T."/>
            <person name="Nelson K.E."/>
            <person name="Nesbo C.L."/>
            <person name="Doolittle W.F."/>
            <person name="Gogarten J.P."/>
            <person name="Noll K.M."/>
        </authorList>
    </citation>
    <scope>NUCLEOTIDE SEQUENCE [LARGE SCALE GENOMIC DNA]</scope>
    <source>
        <strain evidence="3">DSM 12029 / CIP 104789 / BI429</strain>
    </source>
</reference>
<name>A6LMF2_THEM4</name>
<gene>
    <name evidence="2" type="ordered locus">Tmel_1252</name>
</gene>
<feature type="signal peptide" evidence="1">
    <location>
        <begin position="1"/>
        <end position="18"/>
    </location>
</feature>
<accession>A6LMF2</accession>
<dbReference type="HOGENOM" id="CLU_3240805_0_0_0"/>
<evidence type="ECO:0000313" key="2">
    <source>
        <dbReference type="EMBL" id="ABR31103.1"/>
    </source>
</evidence>
<dbReference type="KEGG" id="tme:Tmel_1252"/>
<dbReference type="Proteomes" id="UP000001110">
    <property type="component" value="Chromosome"/>
</dbReference>
<dbReference type="RefSeq" id="WP_012057462.1">
    <property type="nucleotide sequence ID" value="NC_009616.1"/>
</dbReference>
<dbReference type="EMBL" id="CP000716">
    <property type="protein sequence ID" value="ABR31103.1"/>
    <property type="molecule type" value="Genomic_DNA"/>
</dbReference>
<sequence length="43" mass="4787">MKKLLVVLLSLLALITLAEPTEVHVANSESYRISTDITVNVYQ</sequence>
<evidence type="ECO:0000313" key="3">
    <source>
        <dbReference type="Proteomes" id="UP000001110"/>
    </source>
</evidence>
<reference evidence="2 3" key="1">
    <citation type="submission" date="2007-05" db="EMBL/GenBank/DDBJ databases">
        <title>Complete sequence of Thermosipho melanesiensis BI429.</title>
        <authorList>
            <consortium name="US DOE Joint Genome Institute"/>
            <person name="Copeland A."/>
            <person name="Lucas S."/>
            <person name="Lapidus A."/>
            <person name="Barry K."/>
            <person name="Glavina del Rio T."/>
            <person name="Dalin E."/>
            <person name="Tice H."/>
            <person name="Pitluck S."/>
            <person name="Chertkov O."/>
            <person name="Brettin T."/>
            <person name="Bruce D."/>
            <person name="Detter J.C."/>
            <person name="Han C."/>
            <person name="Schmutz J."/>
            <person name="Larimer F."/>
            <person name="Land M."/>
            <person name="Hauser L."/>
            <person name="Kyrpides N."/>
            <person name="Mikhailova N."/>
            <person name="Nelson K."/>
            <person name="Gogarten J.P."/>
            <person name="Noll K."/>
            <person name="Richardson P."/>
        </authorList>
    </citation>
    <scope>NUCLEOTIDE SEQUENCE [LARGE SCALE GENOMIC DNA]</scope>
    <source>
        <strain evidence="3">DSM 12029 / CIP 104789 / BI429</strain>
    </source>
</reference>
<keyword evidence="1" id="KW-0732">Signal</keyword>
<evidence type="ECO:0000256" key="1">
    <source>
        <dbReference type="SAM" id="SignalP"/>
    </source>
</evidence>